<organism evidence="2 3">
    <name type="scientific">Streptomyces luteoverticillatus</name>
    <name type="common">Streptoverticillium luteoverticillatus</name>
    <dbReference type="NCBI Taxonomy" id="66425"/>
    <lineage>
        <taxon>Bacteria</taxon>
        <taxon>Bacillati</taxon>
        <taxon>Actinomycetota</taxon>
        <taxon>Actinomycetes</taxon>
        <taxon>Kitasatosporales</taxon>
        <taxon>Streptomycetaceae</taxon>
        <taxon>Streptomyces</taxon>
    </lineage>
</organism>
<evidence type="ECO:0000313" key="3">
    <source>
        <dbReference type="Proteomes" id="UP000267900"/>
    </source>
</evidence>
<name>A0A3Q9FY75_STRLT</name>
<feature type="transmembrane region" description="Helical" evidence="1">
    <location>
        <begin position="64"/>
        <end position="86"/>
    </location>
</feature>
<feature type="transmembrane region" description="Helical" evidence="1">
    <location>
        <begin position="93"/>
        <end position="113"/>
    </location>
</feature>
<proteinExistence type="predicted"/>
<keyword evidence="1" id="KW-0812">Transmembrane</keyword>
<protein>
    <submittedName>
        <fullName evidence="2">Uncharacterized protein</fullName>
    </submittedName>
</protein>
<keyword evidence="1" id="KW-0472">Membrane</keyword>
<dbReference type="RefSeq" id="WP_126914352.1">
    <property type="nucleotide sequence ID" value="NZ_CP034587.1"/>
</dbReference>
<reference evidence="2 3" key="1">
    <citation type="submission" date="2018-12" db="EMBL/GenBank/DDBJ databases">
        <title>The whole draft genome of Streptomyce luteoverticillatus CGMCC 15060.</title>
        <authorList>
            <person name="Feng Z."/>
            <person name="Chen G."/>
            <person name="Zhang J."/>
            <person name="Zhu H."/>
            <person name="Yu X."/>
            <person name="Zhang W."/>
            <person name="Zhang X."/>
        </authorList>
    </citation>
    <scope>NUCLEOTIDE SEQUENCE [LARGE SCALE GENOMIC DNA]</scope>
    <source>
        <strain evidence="2 3">CGMCC 15060</strain>
    </source>
</reference>
<accession>A0A3Q9FY75</accession>
<dbReference type="EMBL" id="CP034587">
    <property type="protein sequence ID" value="AZQ71799.1"/>
    <property type="molecule type" value="Genomic_DNA"/>
</dbReference>
<keyword evidence="3" id="KW-1185">Reference proteome</keyword>
<feature type="transmembrane region" description="Helical" evidence="1">
    <location>
        <begin position="21"/>
        <end position="44"/>
    </location>
</feature>
<sequence length="114" mass="11604">MATNTTDIDPGSDPTTLVMKYLGGVVLWVFAAFTFLLLPLNVMASDGCFDGDTRAICTVAGQNAVAYVPMVTAPLAGVLGTYGLAAEGGRARGLYAVAMGMLVAAWVVVSAIAG</sequence>
<gene>
    <name evidence="2" type="ORF">EKH77_11775</name>
</gene>
<dbReference type="AlphaFoldDB" id="A0A3Q9FY75"/>
<dbReference type="OrthoDB" id="4330696at2"/>
<evidence type="ECO:0000256" key="1">
    <source>
        <dbReference type="SAM" id="Phobius"/>
    </source>
</evidence>
<dbReference type="Proteomes" id="UP000267900">
    <property type="component" value="Chromosome"/>
</dbReference>
<keyword evidence="1" id="KW-1133">Transmembrane helix</keyword>
<evidence type="ECO:0000313" key="2">
    <source>
        <dbReference type="EMBL" id="AZQ71799.1"/>
    </source>
</evidence>